<reference evidence="1" key="1">
    <citation type="journal article" date="2017" name="Syst. Appl. Microbiol.">
        <title>Soybeans inoculated with root zone soils of Canadian native legumes harbour diverse and novel Bradyrhizobium spp. that possess agricultural potential.</title>
        <authorList>
            <person name="Bromfield E.S.P."/>
            <person name="Cloutier S."/>
            <person name="Tambong J.T."/>
            <person name="Tran Thi T.V."/>
        </authorList>
    </citation>
    <scope>NUCLEOTIDE SEQUENCE</scope>
    <source>
        <strain evidence="1">1S5</strain>
    </source>
</reference>
<dbReference type="EMBL" id="CP096255">
    <property type="protein sequence ID" value="UPT89890.1"/>
    <property type="molecule type" value="Genomic_DNA"/>
</dbReference>
<evidence type="ECO:0000313" key="2">
    <source>
        <dbReference type="Proteomes" id="UP000551709"/>
    </source>
</evidence>
<dbReference type="RefSeq" id="WP_038945956.1">
    <property type="nucleotide sequence ID" value="NZ_CP096255.1"/>
</dbReference>
<proteinExistence type="predicted"/>
<sequence length="63" mass="6922">MKVRELVETLQRLPDQDATVVIGEGLSPNVWLIVEGAIVRGIRTRKDNLDWVGPGSEPGVEIV</sequence>
<evidence type="ECO:0000313" key="1">
    <source>
        <dbReference type="EMBL" id="UPT89890.1"/>
    </source>
</evidence>
<dbReference type="AlphaFoldDB" id="A0A8T5VMM6"/>
<accession>A0A8T5VMM6</accession>
<name>A0A8T5VMM6_9BRAD</name>
<organism evidence="1 2">
    <name type="scientific">Bradyrhizobium barranii subsp. apii</name>
    <dbReference type="NCBI Taxonomy" id="2819348"/>
    <lineage>
        <taxon>Bacteria</taxon>
        <taxon>Pseudomonadati</taxon>
        <taxon>Pseudomonadota</taxon>
        <taxon>Alphaproteobacteria</taxon>
        <taxon>Hyphomicrobiales</taxon>
        <taxon>Nitrobacteraceae</taxon>
        <taxon>Bradyrhizobium</taxon>
        <taxon>Bradyrhizobium barranii</taxon>
    </lineage>
</organism>
<reference evidence="1" key="2">
    <citation type="submission" date="2022-04" db="EMBL/GenBank/DDBJ databases">
        <authorList>
            <person name="Bromfield E.S.P."/>
            <person name="Cloutier S."/>
        </authorList>
    </citation>
    <scope>NUCLEOTIDE SEQUENCE</scope>
    <source>
        <strain evidence="1">1S5</strain>
    </source>
</reference>
<protein>
    <submittedName>
        <fullName evidence="1">Uncharacterized protein</fullName>
    </submittedName>
</protein>
<gene>
    <name evidence="1" type="ORF">HAP41_0000013550</name>
</gene>
<dbReference type="Proteomes" id="UP000551709">
    <property type="component" value="Chromosome"/>
</dbReference>